<organism evidence="1 2">
    <name type="scientific">Gymnopus androsaceus JB14</name>
    <dbReference type="NCBI Taxonomy" id="1447944"/>
    <lineage>
        <taxon>Eukaryota</taxon>
        <taxon>Fungi</taxon>
        <taxon>Dikarya</taxon>
        <taxon>Basidiomycota</taxon>
        <taxon>Agaricomycotina</taxon>
        <taxon>Agaricomycetes</taxon>
        <taxon>Agaricomycetidae</taxon>
        <taxon>Agaricales</taxon>
        <taxon>Marasmiineae</taxon>
        <taxon>Omphalotaceae</taxon>
        <taxon>Gymnopus</taxon>
    </lineage>
</organism>
<evidence type="ECO:0000313" key="2">
    <source>
        <dbReference type="Proteomes" id="UP000799118"/>
    </source>
</evidence>
<proteinExistence type="predicted"/>
<accession>A0A6A4IAS2</accession>
<reference evidence="1" key="1">
    <citation type="journal article" date="2019" name="Environ. Microbiol.">
        <title>Fungal ecological strategies reflected in gene transcription - a case study of two litter decomposers.</title>
        <authorList>
            <person name="Barbi F."/>
            <person name="Kohler A."/>
            <person name="Barry K."/>
            <person name="Baskaran P."/>
            <person name="Daum C."/>
            <person name="Fauchery L."/>
            <person name="Ihrmark K."/>
            <person name="Kuo A."/>
            <person name="LaButti K."/>
            <person name="Lipzen A."/>
            <person name="Morin E."/>
            <person name="Grigoriev I.V."/>
            <person name="Henrissat B."/>
            <person name="Lindahl B."/>
            <person name="Martin F."/>
        </authorList>
    </citation>
    <scope>NUCLEOTIDE SEQUENCE</scope>
    <source>
        <strain evidence="1">JB14</strain>
    </source>
</reference>
<name>A0A6A4IAS2_9AGAR</name>
<gene>
    <name evidence="1" type="ORF">BT96DRAFT_933087</name>
</gene>
<sequence>MALPLPKIFKTFYLNINHNKFKKLFAFYQNHYLSSKTKTLLDLAKDFLAGLLFQHFLFTTLHCIHESVAQVNCKWISDTSVVVSILSMAALQLLNARTKLPTLLIYTNHHLELDGYFDNLKNEQAAKWKKRAQVAKNFLLPVRGRDVGLNADKKVAEGAAEVAVKEVAEAAVEEAAEAVHMDLIVHQMNKERKVHFTIVQTDSDSNDDLNSGIVAALSTTKCIISATAWQSPITMNHGQRKYIVNLANHYCL</sequence>
<evidence type="ECO:0000313" key="1">
    <source>
        <dbReference type="EMBL" id="KAE9407649.1"/>
    </source>
</evidence>
<dbReference type="Proteomes" id="UP000799118">
    <property type="component" value="Unassembled WGS sequence"/>
</dbReference>
<dbReference type="AlphaFoldDB" id="A0A6A4IAS2"/>
<protein>
    <submittedName>
        <fullName evidence="1">Uncharacterized protein</fullName>
    </submittedName>
</protein>
<dbReference type="EMBL" id="ML769394">
    <property type="protein sequence ID" value="KAE9407649.1"/>
    <property type="molecule type" value="Genomic_DNA"/>
</dbReference>
<keyword evidence="2" id="KW-1185">Reference proteome</keyword>